<keyword evidence="2" id="KW-1185">Reference proteome</keyword>
<reference evidence="1 2" key="1">
    <citation type="submission" date="2018-05" db="EMBL/GenBank/DDBJ databases">
        <title>Complete Genome Sequence of Deinococcus sp. strain 17bor-2.</title>
        <authorList>
            <person name="Srinivasan S."/>
        </authorList>
    </citation>
    <scope>NUCLEOTIDE SEQUENCE [LARGE SCALE GENOMIC DNA]</scope>
    <source>
        <strain evidence="1 2">17bor-2</strain>
    </source>
</reference>
<dbReference type="OrthoDB" id="73680at2"/>
<dbReference type="AlphaFoldDB" id="A0A2Z3JFQ3"/>
<evidence type="ECO:0000313" key="1">
    <source>
        <dbReference type="EMBL" id="AWN22190.1"/>
    </source>
</evidence>
<proteinExistence type="predicted"/>
<protein>
    <submittedName>
        <fullName evidence="1">Uncharacterized protein</fullName>
    </submittedName>
</protein>
<sequence>MLRTDHLQRAGRPVSFSEALGAKEGEALELNTCASAVCGRCGAEPRLYTHTSPKGREVVIWIPVDHICRVGR</sequence>
<accession>A0A2Z3JFQ3</accession>
<dbReference type="EMBL" id="CP029494">
    <property type="protein sequence ID" value="AWN22190.1"/>
    <property type="molecule type" value="Genomic_DNA"/>
</dbReference>
<dbReference type="RefSeq" id="WP_109825030.1">
    <property type="nucleotide sequence ID" value="NZ_CP029494.1"/>
</dbReference>
<dbReference type="KEGG" id="dez:DKM44_02195"/>
<organism evidence="1 2">
    <name type="scientific">Deinococcus irradiatisoli</name>
    <dbReference type="NCBI Taxonomy" id="2202254"/>
    <lineage>
        <taxon>Bacteria</taxon>
        <taxon>Thermotogati</taxon>
        <taxon>Deinococcota</taxon>
        <taxon>Deinococci</taxon>
        <taxon>Deinococcales</taxon>
        <taxon>Deinococcaceae</taxon>
        <taxon>Deinococcus</taxon>
    </lineage>
</organism>
<gene>
    <name evidence="1" type="ORF">DKM44_02195</name>
</gene>
<dbReference type="Proteomes" id="UP000245368">
    <property type="component" value="Chromosome"/>
</dbReference>
<name>A0A2Z3JFQ3_9DEIO</name>
<evidence type="ECO:0000313" key="2">
    <source>
        <dbReference type="Proteomes" id="UP000245368"/>
    </source>
</evidence>